<dbReference type="RefSeq" id="WP_246532850.1">
    <property type="nucleotide sequence ID" value="NZ_JACHJY010000009.1"/>
</dbReference>
<evidence type="ECO:0000313" key="1">
    <source>
        <dbReference type="EMBL" id="MBB4985299.1"/>
    </source>
</evidence>
<proteinExistence type="predicted"/>
<gene>
    <name evidence="1" type="ORF">GGE06_006249</name>
</gene>
<keyword evidence="2" id="KW-1185">Reference proteome</keyword>
<name>A0A7W7U5C7_9ACTN</name>
<organism evidence="1 2">
    <name type="scientific">Streptomyces nymphaeiformis</name>
    <dbReference type="NCBI Taxonomy" id="2663842"/>
    <lineage>
        <taxon>Bacteria</taxon>
        <taxon>Bacillati</taxon>
        <taxon>Actinomycetota</taxon>
        <taxon>Actinomycetes</taxon>
        <taxon>Kitasatosporales</taxon>
        <taxon>Streptomycetaceae</taxon>
        <taxon>Streptomyces</taxon>
    </lineage>
</organism>
<protein>
    <recommendedName>
        <fullName evidence="3">Knr4/Smi1-like domain-containing protein</fullName>
    </recommendedName>
</protein>
<accession>A0A7W7U5C7</accession>
<dbReference type="Proteomes" id="UP000582643">
    <property type="component" value="Unassembled WGS sequence"/>
</dbReference>
<dbReference type="InterPro" id="IPR037883">
    <property type="entry name" value="Knr4/Smi1-like_sf"/>
</dbReference>
<evidence type="ECO:0008006" key="3">
    <source>
        <dbReference type="Google" id="ProtNLM"/>
    </source>
</evidence>
<sequence length="181" mass="19120">MVSVEELEAVLPSMTPWRVPGGRGVDWVALEAGLGTALPSDFRSLAEAYPVLVVDGFLTVSVPRPGAEALWASEAGNDEVLQDLFEMGDTGDYLPFPRPGGLIAWASSGSGDAFYWRTSPAADPDAWPVVVRGDNGDWSEFPVGAVAFLAGVYGRTVEVGGMPGDFPGHDPRVLGLSDDVR</sequence>
<evidence type="ECO:0000313" key="2">
    <source>
        <dbReference type="Proteomes" id="UP000582643"/>
    </source>
</evidence>
<dbReference type="EMBL" id="JACHJY010000009">
    <property type="protein sequence ID" value="MBB4985299.1"/>
    <property type="molecule type" value="Genomic_DNA"/>
</dbReference>
<dbReference type="SUPFAM" id="SSF160631">
    <property type="entry name" value="SMI1/KNR4-like"/>
    <property type="match status" value="1"/>
</dbReference>
<dbReference type="AlphaFoldDB" id="A0A7W7U5C7"/>
<comment type="caution">
    <text evidence="1">The sequence shown here is derived from an EMBL/GenBank/DDBJ whole genome shotgun (WGS) entry which is preliminary data.</text>
</comment>
<reference evidence="1 2" key="1">
    <citation type="submission" date="2020-08" db="EMBL/GenBank/DDBJ databases">
        <title>Genomic Encyclopedia of Type Strains, Phase III (KMG-III): the genomes of soil and plant-associated and newly described type strains.</title>
        <authorList>
            <person name="Whitman W."/>
        </authorList>
    </citation>
    <scope>NUCLEOTIDE SEQUENCE [LARGE SCALE GENOMIC DNA]</scope>
    <source>
        <strain evidence="1 2">SFB5A</strain>
    </source>
</reference>